<proteinExistence type="predicted"/>
<evidence type="ECO:0000313" key="2">
    <source>
        <dbReference type="WBParaSite" id="Csp11.Scaffold629.g8311.t1"/>
    </source>
</evidence>
<dbReference type="PANTHER" id="PTHR31379:SF1">
    <property type="entry name" value="F-BOX C PROTEIN-RELATED"/>
    <property type="match status" value="1"/>
</dbReference>
<dbReference type="PANTHER" id="PTHR31379">
    <property type="entry name" value="F-BOX C PROTEIN-RELATED-RELATED"/>
    <property type="match status" value="1"/>
</dbReference>
<organism evidence="1 2">
    <name type="scientific">Caenorhabditis tropicalis</name>
    <dbReference type="NCBI Taxonomy" id="1561998"/>
    <lineage>
        <taxon>Eukaryota</taxon>
        <taxon>Metazoa</taxon>
        <taxon>Ecdysozoa</taxon>
        <taxon>Nematoda</taxon>
        <taxon>Chromadorea</taxon>
        <taxon>Rhabditida</taxon>
        <taxon>Rhabditina</taxon>
        <taxon>Rhabditomorpha</taxon>
        <taxon>Rhabditoidea</taxon>
        <taxon>Rhabditidae</taxon>
        <taxon>Peloderinae</taxon>
        <taxon>Caenorhabditis</taxon>
    </lineage>
</organism>
<name>A0A1I7UDS9_9PELO</name>
<dbReference type="InterPro" id="IPR021942">
    <property type="entry name" value="DUF3557"/>
</dbReference>
<protein>
    <submittedName>
        <fullName evidence="2">SEP domain-containing protein</fullName>
    </submittedName>
</protein>
<dbReference type="Proteomes" id="UP000095282">
    <property type="component" value="Unplaced"/>
</dbReference>
<accession>A0A1I7UDS9</accession>
<dbReference type="WBParaSite" id="Csp11.Scaffold629.g8311.t1">
    <property type="protein sequence ID" value="Csp11.Scaffold629.g8311.t1"/>
    <property type="gene ID" value="Csp11.Scaffold629.g8311"/>
</dbReference>
<evidence type="ECO:0000313" key="1">
    <source>
        <dbReference type="Proteomes" id="UP000095282"/>
    </source>
</evidence>
<keyword evidence="1" id="KW-1185">Reference proteome</keyword>
<sequence>MNSKPLTYDSLKTVILYINPNTRFLLSSRIPSIQTAEKAVPLIINVLYFGEERHHFKVNETVYHYGIYQVDCKDKVPYRVSGQRDLNRKYTCDVDKFGIRDYINKADGWLPGNNGRPEYNLFGFNDREIISTKEGRLKKLEGMLKIEKQRLNQLMNYRPENSLVSEQDDEQSGIPDFKFICYESVRKYNKKELRTLKSEKVVREVIEYTNYRIRQMENELLPFENQKNNVRPEFEIHLNKSQEDGSCNVIERVKYTGDLHKAEESLINCVYIWMKPSAVLTIEYSRVERLFVYFKMTVWPLEKFL</sequence>
<dbReference type="AlphaFoldDB" id="A0A1I7UDS9"/>
<reference evidence="2" key="1">
    <citation type="submission" date="2016-11" db="UniProtKB">
        <authorList>
            <consortium name="WormBaseParasite"/>
        </authorList>
    </citation>
    <scope>IDENTIFICATION</scope>
</reference>